<dbReference type="InterPro" id="IPR006530">
    <property type="entry name" value="YD"/>
</dbReference>
<dbReference type="EMBL" id="CP003178">
    <property type="protein sequence ID" value="AEV99198.1"/>
    <property type="molecule type" value="Genomic_DNA"/>
</dbReference>
<reference evidence="1 2" key="1">
    <citation type="submission" date="2011-12" db="EMBL/GenBank/DDBJ databases">
        <title>The complete genome of Niastella koreensis GR20-10.</title>
        <authorList>
            <consortium name="US DOE Joint Genome Institute (JGI-PGF)"/>
            <person name="Lucas S."/>
            <person name="Han J."/>
            <person name="Lapidus A."/>
            <person name="Bruce D."/>
            <person name="Goodwin L."/>
            <person name="Pitluck S."/>
            <person name="Peters L."/>
            <person name="Kyrpides N."/>
            <person name="Mavromatis K."/>
            <person name="Ivanova N."/>
            <person name="Mikhailova N."/>
            <person name="Davenport K."/>
            <person name="Saunders E."/>
            <person name="Detter J.C."/>
            <person name="Tapia R."/>
            <person name="Han C."/>
            <person name="Land M."/>
            <person name="Hauser L."/>
            <person name="Markowitz V."/>
            <person name="Cheng J.-F."/>
            <person name="Hugenholtz P."/>
            <person name="Woyke T."/>
            <person name="Wu D."/>
            <person name="Tindall B."/>
            <person name="Pomrenke H."/>
            <person name="Brambilla E."/>
            <person name="Klenk H.-P."/>
            <person name="Eisen J.A."/>
        </authorList>
    </citation>
    <scope>NUCLEOTIDE SEQUENCE [LARGE SCALE GENOMIC DNA]</scope>
    <source>
        <strain evidence="2">DSM 17620 / KACC 11465 / NBRC 106392 / GR20-10</strain>
    </source>
</reference>
<protein>
    <submittedName>
        <fullName evidence="1">YD repeat protein</fullName>
    </submittedName>
</protein>
<proteinExistence type="predicted"/>
<accession>G8TAL8</accession>
<dbReference type="eggNOG" id="COG3209">
    <property type="taxonomic scope" value="Bacteria"/>
</dbReference>
<dbReference type="NCBIfam" id="TIGR01643">
    <property type="entry name" value="YD_repeat_2x"/>
    <property type="match status" value="1"/>
</dbReference>
<organism evidence="1 2">
    <name type="scientific">Niastella koreensis (strain DSM 17620 / KACC 11465 / NBRC 106392 / GR20-10)</name>
    <dbReference type="NCBI Taxonomy" id="700598"/>
    <lineage>
        <taxon>Bacteria</taxon>
        <taxon>Pseudomonadati</taxon>
        <taxon>Bacteroidota</taxon>
        <taxon>Chitinophagia</taxon>
        <taxon>Chitinophagales</taxon>
        <taxon>Chitinophagaceae</taxon>
        <taxon>Niastella</taxon>
    </lineage>
</organism>
<dbReference type="AlphaFoldDB" id="G8TAL8"/>
<dbReference type="KEGG" id="nko:Niako_2864"/>
<dbReference type="HOGENOM" id="CLU_331447_0_0_10"/>
<evidence type="ECO:0000313" key="1">
    <source>
        <dbReference type="EMBL" id="AEV99198.1"/>
    </source>
</evidence>
<dbReference type="STRING" id="700598.Niako_2864"/>
<sequence length="864" mass="98366">MYITQKNLRNRVSYTTLTDTGTSNAYNQGTFYTYDILGNVDYLLQDYGSSGFAPTANVMNKNDNRWKKTGYQYDLISGKVNMVMYQQGWSDGLYHRYSYDAENRLTLAETSRDSLVWEKDARYEYYRHGPLARVTLGDQQVQGIDYAYTLQGWLKGINSTGGTDSFDMGGDGHNGSLAQFTARDAFGLTLNYFGNDYTAINGQPFPGYSAFLPAGAYRPLYNGNISSSSVYQKKFDYYNSPGGPLIFYNYKYDQLNRLTAQDTYNGFDRDQNLWNNMASMGDVAKERVAYDGNGNIQKYLRKSMQGGVMDSLNYYYYANTNRLNFITDNVPTNGYDGGPDHNILDIDGQADNNYVYDDIGNLIADKAENITDIKWNVYGKIDEITRTATASAPANNIKYSYDASGNRISQVVTSGGTKHYTWYVRDAQGNMLSTYTADGNDPDLANLQLNQEEKFLYGSSRLGLITVKESVDGGPDNLQFYYDGRTFTLGRGRKQYELTNHLGNVLATISDKKFGVPSAGSSLIAYYEPDIVTAQDYYPFGMMSRVALPNSNVPYKFGFNGQEMNNDVKGGLGNSYTAQYWEYDSRIGRRWNLDPKSSVSISEYSVFNNCPILFKDPLGDTVAFQNNGVSPEEFAQTQQEIQLLRKHSRSFNRVYKDLDRSTETWTFQISNEAGGGEDHKDPHVYRLGRNWKDADDALGNQMLNRLSHYAHEFGHAWRRSYDLDFKLPDHYNVEYPDYVPMFAPSAKKASIEKENAARVKRNFERWNKYNEDLFDVYTQWEKEASNIQNVVLSELIKTHLSMFSGVKLRNTYDLGPILDIDKVTGKKTCYPQLGTIQLLTPPRDASYYMNNNINIHLEYNVKPR</sequence>
<gene>
    <name evidence="1" type="ordered locus">Niako_2864</name>
</gene>
<dbReference type="Gene3D" id="2.180.10.10">
    <property type="entry name" value="RHS repeat-associated core"/>
    <property type="match status" value="1"/>
</dbReference>
<dbReference type="OrthoDB" id="2972467at2"/>
<dbReference type="PATRIC" id="fig|700598.3.peg.2942"/>
<dbReference type="Proteomes" id="UP000005438">
    <property type="component" value="Chromosome"/>
</dbReference>
<name>G8TAL8_NIAKG</name>
<evidence type="ECO:0000313" key="2">
    <source>
        <dbReference type="Proteomes" id="UP000005438"/>
    </source>
</evidence>
<dbReference type="RefSeq" id="WP_014219112.1">
    <property type="nucleotide sequence ID" value="NC_016609.1"/>
</dbReference>